<dbReference type="InterPro" id="IPR051859">
    <property type="entry name" value="DCAF"/>
</dbReference>
<evidence type="ECO:0000313" key="2">
    <source>
        <dbReference type="EnsemblMetazoa" id="ASTEI01647-PA"/>
    </source>
</evidence>
<feature type="compositionally biased region" description="Acidic residues" evidence="1">
    <location>
        <begin position="547"/>
        <end position="569"/>
    </location>
</feature>
<dbReference type="VEuPathDB" id="VectorBase:ASTEI20_033498"/>
<keyword evidence="3" id="KW-1185">Reference proteome</keyword>
<organism evidence="2 3">
    <name type="scientific">Anopheles stephensi</name>
    <name type="common">Indo-Pakistan malaria mosquito</name>
    <dbReference type="NCBI Taxonomy" id="30069"/>
    <lineage>
        <taxon>Eukaryota</taxon>
        <taxon>Metazoa</taxon>
        <taxon>Ecdysozoa</taxon>
        <taxon>Arthropoda</taxon>
        <taxon>Hexapoda</taxon>
        <taxon>Insecta</taxon>
        <taxon>Pterygota</taxon>
        <taxon>Neoptera</taxon>
        <taxon>Endopterygota</taxon>
        <taxon>Diptera</taxon>
        <taxon>Nematocera</taxon>
        <taxon>Culicoidea</taxon>
        <taxon>Culicidae</taxon>
        <taxon>Anophelinae</taxon>
        <taxon>Anopheles</taxon>
    </lineage>
</organism>
<accession>A0A182XZL1</accession>
<dbReference type="SUPFAM" id="SSF50978">
    <property type="entry name" value="WD40 repeat-like"/>
    <property type="match status" value="1"/>
</dbReference>
<dbReference type="GO" id="GO:0080008">
    <property type="term" value="C:Cul4-RING E3 ubiquitin ligase complex"/>
    <property type="evidence" value="ECO:0007669"/>
    <property type="project" value="TreeGrafter"/>
</dbReference>
<reference evidence="2" key="2">
    <citation type="submission" date="2020-05" db="UniProtKB">
        <authorList>
            <consortium name="EnsemblMetazoa"/>
        </authorList>
    </citation>
    <scope>IDENTIFICATION</scope>
    <source>
        <strain evidence="2">Indian</strain>
    </source>
</reference>
<reference evidence="3" key="1">
    <citation type="journal article" date="2014" name="Genome Biol.">
        <title>Genome analysis of a major urban malaria vector mosquito, Anopheles stephensi.</title>
        <authorList>
            <person name="Jiang X."/>
            <person name="Peery A."/>
            <person name="Hall A.B."/>
            <person name="Sharma A."/>
            <person name="Chen X.G."/>
            <person name="Waterhouse R.M."/>
            <person name="Komissarov A."/>
            <person name="Riehle M.M."/>
            <person name="Shouche Y."/>
            <person name="Sharakhova M.V."/>
            <person name="Lawson D."/>
            <person name="Pakpour N."/>
            <person name="Arensburger P."/>
            <person name="Davidson V.L."/>
            <person name="Eiglmeier K."/>
            <person name="Emrich S."/>
            <person name="George P."/>
            <person name="Kennedy R.C."/>
            <person name="Mane S.P."/>
            <person name="Maslen G."/>
            <person name="Oringanje C."/>
            <person name="Qi Y."/>
            <person name="Settlage R."/>
            <person name="Tojo M."/>
            <person name="Tubio J.M."/>
            <person name="Unger M.F."/>
            <person name="Wang B."/>
            <person name="Vernick K.D."/>
            <person name="Ribeiro J.M."/>
            <person name="James A.A."/>
            <person name="Michel K."/>
            <person name="Riehle M.A."/>
            <person name="Luckhart S."/>
            <person name="Sharakhov I.V."/>
            <person name="Tu Z."/>
        </authorList>
    </citation>
    <scope>NUCLEOTIDE SEQUENCE [LARGE SCALE GENOMIC DNA]</scope>
    <source>
        <strain evidence="3">Indian</strain>
    </source>
</reference>
<dbReference type="PANTHER" id="PTHR19847:SF7">
    <property type="entry name" value="DDB1- AND CUL4-ASSOCIATED FACTOR 11"/>
    <property type="match status" value="1"/>
</dbReference>
<dbReference type="Proteomes" id="UP000076408">
    <property type="component" value="Unassembled WGS sequence"/>
</dbReference>
<dbReference type="Gene3D" id="2.130.10.10">
    <property type="entry name" value="YVTN repeat-like/Quinoprotein amine dehydrogenase"/>
    <property type="match status" value="2"/>
</dbReference>
<proteinExistence type="predicted"/>
<dbReference type="VEuPathDB" id="VectorBase:ASTEI01647"/>
<name>A0A182XZL1_ANOST</name>
<dbReference type="InterPro" id="IPR036322">
    <property type="entry name" value="WD40_repeat_dom_sf"/>
</dbReference>
<dbReference type="AlphaFoldDB" id="A0A182XZL1"/>
<feature type="compositionally biased region" description="Basic residues" evidence="1">
    <location>
        <begin position="667"/>
        <end position="676"/>
    </location>
</feature>
<dbReference type="STRING" id="30069.A0A182XZL1"/>
<dbReference type="GO" id="GO:0043161">
    <property type="term" value="P:proteasome-mediated ubiquitin-dependent protein catabolic process"/>
    <property type="evidence" value="ECO:0007669"/>
    <property type="project" value="TreeGrafter"/>
</dbReference>
<evidence type="ECO:0000313" key="3">
    <source>
        <dbReference type="Proteomes" id="UP000076408"/>
    </source>
</evidence>
<dbReference type="Pfam" id="PF00400">
    <property type="entry name" value="WD40"/>
    <property type="match status" value="5"/>
</dbReference>
<dbReference type="InterPro" id="IPR001680">
    <property type="entry name" value="WD40_rpt"/>
</dbReference>
<feature type="region of interest" description="Disordered" evidence="1">
    <location>
        <begin position="530"/>
        <end position="676"/>
    </location>
</feature>
<dbReference type="InterPro" id="IPR015943">
    <property type="entry name" value="WD40/YVTN_repeat-like_dom_sf"/>
</dbReference>
<dbReference type="VEuPathDB" id="VectorBase:ASTE006441"/>
<dbReference type="PROSITE" id="PS50082">
    <property type="entry name" value="WD_REPEATS_2"/>
    <property type="match status" value="2"/>
</dbReference>
<dbReference type="SMART" id="SM00320">
    <property type="entry name" value="WD40"/>
    <property type="match status" value="7"/>
</dbReference>
<evidence type="ECO:0000256" key="1">
    <source>
        <dbReference type="SAM" id="MobiDB-lite"/>
    </source>
</evidence>
<dbReference type="OMA" id="WADALFI"/>
<sequence>MGNIVLRNRILESMNNLEHGDDGGDGSDDFEMIRERLFNGIQPQDDEDDTPASRSEFASILRHLIRSGEIMVLNYESYTHHPLPVIKKKPNLQKLMRNDIYHSTKVACGQSDTVAAVGEDGENPTAPFSLMNMVTNRQRGLGKRKGPFMQSDKCKIMNHFRPNNCAETISSCDSKVFCGRFTSNGDQFVTAGQDALVRVYDSSRSQYKLKSTLETKHVAWSILDIDFSPDGSSFVYSTWADALFISRLDRGSSDSIHSLYLCSNNRKLGVFTVCYSSCGKHILCGANDGSLYAYDLGANRRTLMAPVAREDTDVNTVGFVDELSNIFVSGSDDSVIKLWDRRCMNESNPEAVGRLIGHYDGITYISSRNDGRYIISNSKDQSIKLWDLRKMSPSNVRREHAHSLWDYRWDDVPKRFFNITKSLKGDTSIMTYRGHKVQKSLIRAKFSPASTTGQRYIYTGCGTGRLIIYDVLTGAIVEAIEGHHDIVRDVDWHPHRTEVMTCSWDGTVHRHTHCSSIEKQEHRERLHQMKLRRLSNAYPSTDNASYVEEDEEEEEEEEDEHDEADEDVEVQQQQNPPVRRSRRLAERYSHEGNGAGGGSGGGGGGRLSASSSSSSSNSITSNSSNSSTSSNSSSGRSSSSGRVSRNGNFPASRTLRSLRSFESSFRSLRRRLRDSP</sequence>
<protein>
    <submittedName>
        <fullName evidence="2">WD_REPEATS_REGION domain-containing protein</fullName>
    </submittedName>
</protein>
<dbReference type="PANTHER" id="PTHR19847">
    <property type="entry name" value="DDB1- AND CUL4-ASSOCIATED FACTOR 11"/>
    <property type="match status" value="1"/>
</dbReference>
<feature type="compositionally biased region" description="Low complexity" evidence="1">
    <location>
        <begin position="607"/>
        <end position="666"/>
    </location>
</feature>
<dbReference type="PROSITE" id="PS50294">
    <property type="entry name" value="WD_REPEATS_REGION"/>
    <property type="match status" value="1"/>
</dbReference>
<feature type="compositionally biased region" description="Gly residues" evidence="1">
    <location>
        <begin position="593"/>
        <end position="606"/>
    </location>
</feature>
<dbReference type="EnsemblMetazoa" id="ASTEI01647-RA">
    <property type="protein sequence ID" value="ASTEI01647-PA"/>
    <property type="gene ID" value="ASTEI01647"/>
</dbReference>